<dbReference type="InterPro" id="IPR023997">
    <property type="entry name" value="TonB-dep_OMP_SusC/RagA_CS"/>
</dbReference>
<keyword evidence="6 7" id="KW-0998">Cell outer membrane</keyword>
<feature type="signal peptide" evidence="8">
    <location>
        <begin position="1"/>
        <end position="30"/>
    </location>
</feature>
<dbReference type="SUPFAM" id="SSF56935">
    <property type="entry name" value="Porins"/>
    <property type="match status" value="1"/>
</dbReference>
<comment type="subcellular location">
    <subcellularLocation>
        <location evidence="1 7">Cell outer membrane</location>
        <topology evidence="1 7">Multi-pass membrane protein</topology>
    </subcellularLocation>
</comment>
<evidence type="ECO:0000256" key="5">
    <source>
        <dbReference type="ARBA" id="ARBA00023136"/>
    </source>
</evidence>
<dbReference type="InterPro" id="IPR037066">
    <property type="entry name" value="Plug_dom_sf"/>
</dbReference>
<protein>
    <submittedName>
        <fullName evidence="11">Outer membrane receptor proteins, mostly Fe transport</fullName>
    </submittedName>
</protein>
<keyword evidence="4 7" id="KW-0812">Transmembrane</keyword>
<dbReference type="Proteomes" id="UP000095576">
    <property type="component" value="Unassembled WGS sequence"/>
</dbReference>
<dbReference type="FunFam" id="2.60.40.1120:FF:000003">
    <property type="entry name" value="Outer membrane protein Omp121"/>
    <property type="match status" value="1"/>
</dbReference>
<dbReference type="EMBL" id="CZAP01000003">
    <property type="protein sequence ID" value="CUP11860.1"/>
    <property type="molecule type" value="Genomic_DNA"/>
</dbReference>
<dbReference type="PROSITE" id="PS52016">
    <property type="entry name" value="TONB_DEPENDENT_REC_3"/>
    <property type="match status" value="1"/>
</dbReference>
<evidence type="ECO:0000256" key="2">
    <source>
        <dbReference type="ARBA" id="ARBA00022448"/>
    </source>
</evidence>
<evidence type="ECO:0000313" key="13">
    <source>
        <dbReference type="Proteomes" id="UP000095576"/>
    </source>
</evidence>
<dbReference type="NCBIfam" id="TIGR04056">
    <property type="entry name" value="OMP_RagA_SusC"/>
    <property type="match status" value="1"/>
</dbReference>
<evidence type="ECO:0000259" key="9">
    <source>
        <dbReference type="Pfam" id="PF07715"/>
    </source>
</evidence>
<evidence type="ECO:0000256" key="3">
    <source>
        <dbReference type="ARBA" id="ARBA00022452"/>
    </source>
</evidence>
<evidence type="ECO:0000256" key="4">
    <source>
        <dbReference type="ARBA" id="ARBA00022692"/>
    </source>
</evidence>
<dbReference type="InterPro" id="IPR023996">
    <property type="entry name" value="TonB-dep_OMP_SusC/RagA"/>
</dbReference>
<dbReference type="GO" id="GO:0009279">
    <property type="term" value="C:cell outer membrane"/>
    <property type="evidence" value="ECO:0007669"/>
    <property type="project" value="UniProtKB-SubCell"/>
</dbReference>
<evidence type="ECO:0000313" key="10">
    <source>
        <dbReference type="EMBL" id="CUP11860.1"/>
    </source>
</evidence>
<dbReference type="InterPro" id="IPR036942">
    <property type="entry name" value="Beta-barrel_TonB_sf"/>
</dbReference>
<dbReference type="Gene3D" id="2.170.130.10">
    <property type="entry name" value="TonB-dependent receptor, plug domain"/>
    <property type="match status" value="1"/>
</dbReference>
<evidence type="ECO:0000256" key="7">
    <source>
        <dbReference type="PROSITE-ProRule" id="PRU01360"/>
    </source>
</evidence>
<dbReference type="EMBL" id="CZBI01000003">
    <property type="protein sequence ID" value="CUP95367.1"/>
    <property type="molecule type" value="Genomic_DNA"/>
</dbReference>
<proteinExistence type="inferred from homology"/>
<dbReference type="Gene3D" id="2.60.40.1120">
    <property type="entry name" value="Carboxypeptidase-like, regulatory domain"/>
    <property type="match status" value="1"/>
</dbReference>
<dbReference type="Pfam" id="PF07715">
    <property type="entry name" value="Plug"/>
    <property type="match status" value="1"/>
</dbReference>
<sequence length="1024" mass="114434">MNKNNRMSKRLLNYVIVLLVCLISSAESFAQGTKFQVKGNVTDASREPIVGATIKVKGTSQGVITNIDGEYSIDTRSNAILEFSYIGYVSQEVPVSGSKIINVTLQEEVSKLDEVVVVGYGTQKKISVTGSVSNVSTKEIAKIATPSLSNTLGGQIPGIVTRQATGEPGYDQASIYIRGFGTWTNRSPLILVDGIERDMNTINTEEVESISVLKDASATAVYGVRGANGVILITTKRGQLGKPKVTLRSEYAVLTGLRYPEYINAAEYAGLMNEARDNAGVANMAYTDEEIELFRNGSSPYLYPNVNWVDEVLKKNTTQSITNLNITGGTEVVRYFVNVGYTTQSGLYRDNGDNAYSTNSRVNRYNYRSRVDVNLTKDLSVELGVGGIIQNRNFPGKSQYDIFYAIRNTSPLAFPVKNPDGTPGASPTYLGNNPWGMTTQSGYETQNWNTLQGTFSARWDLSSLVTEGLSVSGRFAYDHYYSNNKQYYKDFEVKQYMGEDAEGNAIYNILRNENIKNVTLAESANRAIYYEVAANYDRTFGMHNITGMFLFNRRDYVNLRNTDRTGSVPYRRQGIAGRASYNYLQRYFAEFNFGYNGSEQFPKGKRYGFFPSVSLGYVLTNEDFWNRNWWISNLKLRGSYGTVGNDISSSTRFLYLTTMNMNVSAGYMGKEGNNYMAGIMEGQTGNQNVTWETAKKLNVGFDLGLFNDVVSLQVDIFKEKRDGILITRKTVPVLAGFSGASIPVGNLGKAENKGIETALEVKKRVANGLFYSLRGNFSFARNKIIENDEPKPKYEYQDARGRRIDQTFGLVALGFFKDQDDIKNSPKQTFQSTVRPGDIKYKDINGDGVVDEYDKVAIGDPRTPEIMFGFGGTVAYKNFDVSLFFTGAAKTSFFLEGATVYPFLNGEGTWNVLREVYDNRWTSETAATAKYPIVLNANSYNNYQTSTMYMRNGSYLRLKSAEIGYTFKGRLIDKMFMDNIRLFCNGQNLLTLDYIKIVDPESNNGVGNYPMQRTINFGFQINFK</sequence>
<dbReference type="InterPro" id="IPR012910">
    <property type="entry name" value="Plug_dom"/>
</dbReference>
<dbReference type="AlphaFoldDB" id="A0A174SHG6"/>
<evidence type="ECO:0000256" key="1">
    <source>
        <dbReference type="ARBA" id="ARBA00004571"/>
    </source>
</evidence>
<feature type="domain" description="TonB-dependent receptor plug" evidence="9">
    <location>
        <begin position="125"/>
        <end position="230"/>
    </location>
</feature>
<keyword evidence="8" id="KW-0732">Signal</keyword>
<keyword evidence="3 7" id="KW-1134">Transmembrane beta strand</keyword>
<organism evidence="11 12">
    <name type="scientific">Bacteroides thetaiotaomicron</name>
    <dbReference type="NCBI Taxonomy" id="818"/>
    <lineage>
        <taxon>Bacteria</taxon>
        <taxon>Pseudomonadati</taxon>
        <taxon>Bacteroidota</taxon>
        <taxon>Bacteroidia</taxon>
        <taxon>Bacteroidales</taxon>
        <taxon>Bacteroidaceae</taxon>
        <taxon>Bacteroides</taxon>
    </lineage>
</organism>
<comment type="similarity">
    <text evidence="7">Belongs to the TonB-dependent receptor family.</text>
</comment>
<dbReference type="Pfam" id="PF13715">
    <property type="entry name" value="CarbopepD_reg_2"/>
    <property type="match status" value="1"/>
</dbReference>
<evidence type="ECO:0000313" key="11">
    <source>
        <dbReference type="EMBL" id="CUP95367.1"/>
    </source>
</evidence>
<dbReference type="SUPFAM" id="SSF49464">
    <property type="entry name" value="Carboxypeptidase regulatory domain-like"/>
    <property type="match status" value="1"/>
</dbReference>
<keyword evidence="11" id="KW-0675">Receptor</keyword>
<evidence type="ECO:0000313" key="12">
    <source>
        <dbReference type="Proteomes" id="UP000095541"/>
    </source>
</evidence>
<name>A0A174SHG6_BACT4</name>
<keyword evidence="5 7" id="KW-0472">Membrane</keyword>
<evidence type="ECO:0000256" key="6">
    <source>
        <dbReference type="ARBA" id="ARBA00023237"/>
    </source>
</evidence>
<keyword evidence="2 7" id="KW-0813">Transport</keyword>
<dbReference type="NCBIfam" id="TIGR04057">
    <property type="entry name" value="SusC_RagA_signa"/>
    <property type="match status" value="1"/>
</dbReference>
<dbReference type="FunFam" id="2.170.130.10:FF:000003">
    <property type="entry name" value="SusC/RagA family TonB-linked outer membrane protein"/>
    <property type="match status" value="1"/>
</dbReference>
<dbReference type="InterPro" id="IPR039426">
    <property type="entry name" value="TonB-dep_rcpt-like"/>
</dbReference>
<gene>
    <name evidence="10" type="ORF">ERS852511_01159</name>
    <name evidence="11" type="ORF">ERS852557_02223</name>
</gene>
<dbReference type="RefSeq" id="WP_016268980.1">
    <property type="nucleotide sequence ID" value="NZ_CAXKYH010000002.1"/>
</dbReference>
<feature type="chain" id="PRO_5014252507" evidence="8">
    <location>
        <begin position="31"/>
        <end position="1024"/>
    </location>
</feature>
<dbReference type="DNASU" id="1074457"/>
<evidence type="ECO:0000256" key="8">
    <source>
        <dbReference type="SAM" id="SignalP"/>
    </source>
</evidence>
<reference evidence="12 13" key="1">
    <citation type="submission" date="2015-09" db="EMBL/GenBank/DDBJ databases">
        <authorList>
            <consortium name="Pathogen Informatics"/>
        </authorList>
    </citation>
    <scope>NUCLEOTIDE SEQUENCE [LARGE SCALE GENOMIC DNA]</scope>
    <source>
        <strain evidence="10 13">2789STDY5834899</strain>
        <strain evidence="11 12">2789STDY5834945</strain>
    </source>
</reference>
<dbReference type="Gene3D" id="2.40.170.20">
    <property type="entry name" value="TonB-dependent receptor, beta-barrel domain"/>
    <property type="match status" value="1"/>
</dbReference>
<dbReference type="Proteomes" id="UP000095541">
    <property type="component" value="Unassembled WGS sequence"/>
</dbReference>
<dbReference type="InterPro" id="IPR008969">
    <property type="entry name" value="CarboxyPept-like_regulatory"/>
</dbReference>
<accession>A0A174SHG6</accession>